<dbReference type="PATRIC" id="fig|1165867.3.peg.6108"/>
<keyword evidence="3" id="KW-0067">ATP-binding</keyword>
<proteinExistence type="inferred from homology"/>
<dbReference type="AlphaFoldDB" id="I0WDK7"/>
<dbReference type="CDD" id="cd19481">
    <property type="entry name" value="RecA-like_protease"/>
    <property type="match status" value="1"/>
</dbReference>
<dbReference type="GO" id="GO:0005524">
    <property type="term" value="F:ATP binding"/>
    <property type="evidence" value="ECO:0007669"/>
    <property type="project" value="UniProtKB-KW"/>
</dbReference>
<reference evidence="5 6" key="1">
    <citation type="journal article" date="2012" name="J. Bacteriol.">
        <title>Draft genome sequence of the nitrophenol-degrading actinomycete Rhodococcus imtechensis RKJ300.</title>
        <authorList>
            <person name="Vikram S."/>
            <person name="Kumar S."/>
            <person name="Subramanian S."/>
            <person name="Raghava G.P."/>
        </authorList>
    </citation>
    <scope>NUCLEOTIDE SEQUENCE [LARGE SCALE GENOMIC DNA]</scope>
    <source>
        <strain evidence="5 6">RKJ300</strain>
    </source>
</reference>
<name>I0WDK7_RHOOP</name>
<dbReference type="SUPFAM" id="SSF52540">
    <property type="entry name" value="P-loop containing nucleoside triphosphate hydrolases"/>
    <property type="match status" value="1"/>
</dbReference>
<dbReference type="InterPro" id="IPR003959">
    <property type="entry name" value="ATPase_AAA_core"/>
</dbReference>
<dbReference type="InterPro" id="IPR050221">
    <property type="entry name" value="26S_Proteasome_ATPase"/>
</dbReference>
<evidence type="ECO:0000256" key="1">
    <source>
        <dbReference type="ARBA" id="ARBA00006914"/>
    </source>
</evidence>
<dbReference type="GO" id="GO:0016887">
    <property type="term" value="F:ATP hydrolysis activity"/>
    <property type="evidence" value="ECO:0007669"/>
    <property type="project" value="InterPro"/>
</dbReference>
<evidence type="ECO:0000313" key="6">
    <source>
        <dbReference type="Proteomes" id="UP000006447"/>
    </source>
</evidence>
<comment type="similarity">
    <text evidence="1">Belongs to the AAA ATPase family.</text>
</comment>
<evidence type="ECO:0000259" key="4">
    <source>
        <dbReference type="SMART" id="SM00382"/>
    </source>
</evidence>
<gene>
    <name evidence="5" type="ORF">W59_29859</name>
</gene>
<accession>I0WDK7</accession>
<protein>
    <submittedName>
        <fullName evidence="5">AAA ATPase</fullName>
    </submittedName>
</protein>
<dbReference type="SMART" id="SM00382">
    <property type="entry name" value="AAA"/>
    <property type="match status" value="1"/>
</dbReference>
<dbReference type="InterPro" id="IPR003593">
    <property type="entry name" value="AAA+_ATPase"/>
</dbReference>
<dbReference type="Gene3D" id="3.40.50.300">
    <property type="entry name" value="P-loop containing nucleotide triphosphate hydrolases"/>
    <property type="match status" value="1"/>
</dbReference>
<sequence length="660" mass="70092">MTAPSGCVDWVASVLLAAWERQEFEGRYRGADEFRALAIDPDDALASWRAATLPATPWRPELGTWFDEWSADWPAADRLGLTRADRLVAALAVAVELEPRLRPLVAALGDDPTHRLPSVGLAAELAGCVGLQPGDVRAVCASDGRLTWYDVVRVLPVSGRASSLDDRIVASAWLVGAGDTTAKDLPVQWVRPRAGGRLRAASRRSPGVPSAVFGADHRQNAETVAAGHGAELAALAGVPADPVSVGRLARSAVLAGAPVVLRCDQVPERWVLDAAERAAAFGATVALSNNRRARWVPPPGWRDVVVEPLDCGARTVRWGTALTKVGLEASPEVLEAVGVEFILGAGAIDDAATRARVAARRRKVDRAALRRAARRTVWRDLTSVARPGLSGVVWADLVVSPATQRQLSEIAGALGNRARVLDGWGFGGRPGGRGYHLLFAGPPGTGKTLGAAVIAGAADLELWVVDLARVVDKYLGETEKALDRVLEAGQASGAMLLFDEADALFGRRGDVREARDRWANVEVAYLLQRIEEHDGVTVLTTNLSHNLDEAFSRRMSRRVDFAVPDAGLRRRLWRMSVPGSAPVADDGALHTVADRFELAGGAIRTAALNAAYAAAAEGGQITLGHLVRASVQELAKAGRAPTRDELADLAPLVTPVWGTA</sequence>
<dbReference type="Proteomes" id="UP000006447">
    <property type="component" value="Unassembled WGS sequence"/>
</dbReference>
<dbReference type="PANTHER" id="PTHR23073">
    <property type="entry name" value="26S PROTEASOME REGULATORY SUBUNIT"/>
    <property type="match status" value="1"/>
</dbReference>
<evidence type="ECO:0000256" key="3">
    <source>
        <dbReference type="ARBA" id="ARBA00022840"/>
    </source>
</evidence>
<keyword evidence="2" id="KW-0547">Nucleotide-binding</keyword>
<feature type="domain" description="AAA+ ATPase" evidence="4">
    <location>
        <begin position="433"/>
        <end position="565"/>
    </location>
</feature>
<dbReference type="Pfam" id="PF00004">
    <property type="entry name" value="AAA"/>
    <property type="match status" value="1"/>
</dbReference>
<organism evidence="5 6">
    <name type="scientific">Rhodococcus opacus RKJ300 = JCM 13270</name>
    <dbReference type="NCBI Taxonomy" id="1165867"/>
    <lineage>
        <taxon>Bacteria</taxon>
        <taxon>Bacillati</taxon>
        <taxon>Actinomycetota</taxon>
        <taxon>Actinomycetes</taxon>
        <taxon>Mycobacteriales</taxon>
        <taxon>Nocardiaceae</taxon>
        <taxon>Rhodococcus</taxon>
    </lineage>
</organism>
<evidence type="ECO:0000256" key="2">
    <source>
        <dbReference type="ARBA" id="ARBA00022741"/>
    </source>
</evidence>
<dbReference type="EMBL" id="AJJH01000162">
    <property type="protein sequence ID" value="EID74473.1"/>
    <property type="molecule type" value="Genomic_DNA"/>
</dbReference>
<comment type="caution">
    <text evidence="5">The sequence shown here is derived from an EMBL/GenBank/DDBJ whole genome shotgun (WGS) entry which is preliminary data.</text>
</comment>
<dbReference type="InterPro" id="IPR027417">
    <property type="entry name" value="P-loop_NTPase"/>
</dbReference>
<evidence type="ECO:0000313" key="5">
    <source>
        <dbReference type="EMBL" id="EID74473.1"/>
    </source>
</evidence>